<proteinExistence type="predicted"/>
<evidence type="ECO:0000313" key="4">
    <source>
        <dbReference type="Proteomes" id="UP000050164"/>
    </source>
</evidence>
<gene>
    <name evidence="2" type="ORF">ERS007661_03702</name>
    <name evidence="1" type="ORF">ERS027659_02050</name>
</gene>
<evidence type="ECO:0000313" key="3">
    <source>
        <dbReference type="Proteomes" id="UP000039217"/>
    </source>
</evidence>
<dbReference type="EMBL" id="CNFT01000444">
    <property type="protein sequence ID" value="CKR71215.1"/>
    <property type="molecule type" value="Genomic_DNA"/>
</dbReference>
<sequence>MWVTVIECPASAMRNAVSAALLMMRIRIRWPGLALKDVAATGIRPLIR</sequence>
<dbReference type="Proteomes" id="UP000050164">
    <property type="component" value="Unassembled WGS sequence"/>
</dbReference>
<evidence type="ECO:0000313" key="2">
    <source>
        <dbReference type="EMBL" id="CNW23422.1"/>
    </source>
</evidence>
<name>A0A655FWJ8_MYCTX</name>
<dbReference type="AlphaFoldDB" id="A0A655FWJ8"/>
<dbReference type="EMBL" id="CQQC01001775">
    <property type="protein sequence ID" value="CNW23422.1"/>
    <property type="molecule type" value="Genomic_DNA"/>
</dbReference>
<reference evidence="3 4" key="1">
    <citation type="submission" date="2015-03" db="EMBL/GenBank/DDBJ databases">
        <authorList>
            <consortium name="Pathogen Informatics"/>
        </authorList>
    </citation>
    <scope>NUCLEOTIDE SEQUENCE [LARGE SCALE GENOMIC DNA]</scope>
    <source>
        <strain evidence="1 4">Bir 185</strain>
        <strain evidence="2 3">D00501624</strain>
    </source>
</reference>
<protein>
    <submittedName>
        <fullName evidence="2">Uncharacterized protein</fullName>
    </submittedName>
</protein>
<organism evidence="2 3">
    <name type="scientific">Mycobacterium tuberculosis</name>
    <dbReference type="NCBI Taxonomy" id="1773"/>
    <lineage>
        <taxon>Bacteria</taxon>
        <taxon>Bacillati</taxon>
        <taxon>Actinomycetota</taxon>
        <taxon>Actinomycetes</taxon>
        <taxon>Mycobacteriales</taxon>
        <taxon>Mycobacteriaceae</taxon>
        <taxon>Mycobacterium</taxon>
        <taxon>Mycobacterium tuberculosis complex</taxon>
    </lineage>
</organism>
<evidence type="ECO:0000313" key="1">
    <source>
        <dbReference type="EMBL" id="CKR71215.1"/>
    </source>
</evidence>
<accession>A0A655FWJ8</accession>
<dbReference type="Proteomes" id="UP000039217">
    <property type="component" value="Unassembled WGS sequence"/>
</dbReference>